<evidence type="ECO:0008006" key="3">
    <source>
        <dbReference type="Google" id="ProtNLM"/>
    </source>
</evidence>
<sequence>MRVFAVTIQSIYGFFLYDLKNYDCRLRMDELSVKCRLYADDQISLMLSMCGLQEMVTKINNSVEKRGMKVEANAPTECHIYIVVVDLRAGGMSGIRPSCLVSQMRVRV</sequence>
<accession>A0A4C1TUV6</accession>
<comment type="caution">
    <text evidence="1">The sequence shown here is derived from an EMBL/GenBank/DDBJ whole genome shotgun (WGS) entry which is preliminary data.</text>
</comment>
<organism evidence="1 2">
    <name type="scientific">Eumeta variegata</name>
    <name type="common">Bagworm moth</name>
    <name type="synonym">Eumeta japonica</name>
    <dbReference type="NCBI Taxonomy" id="151549"/>
    <lineage>
        <taxon>Eukaryota</taxon>
        <taxon>Metazoa</taxon>
        <taxon>Ecdysozoa</taxon>
        <taxon>Arthropoda</taxon>
        <taxon>Hexapoda</taxon>
        <taxon>Insecta</taxon>
        <taxon>Pterygota</taxon>
        <taxon>Neoptera</taxon>
        <taxon>Endopterygota</taxon>
        <taxon>Lepidoptera</taxon>
        <taxon>Glossata</taxon>
        <taxon>Ditrysia</taxon>
        <taxon>Tineoidea</taxon>
        <taxon>Psychidae</taxon>
        <taxon>Oiketicinae</taxon>
        <taxon>Eumeta</taxon>
    </lineage>
</organism>
<keyword evidence="2" id="KW-1185">Reference proteome</keyword>
<evidence type="ECO:0000313" key="1">
    <source>
        <dbReference type="EMBL" id="GBP17787.1"/>
    </source>
</evidence>
<reference evidence="1 2" key="1">
    <citation type="journal article" date="2019" name="Commun. Biol.">
        <title>The bagworm genome reveals a unique fibroin gene that provides high tensile strength.</title>
        <authorList>
            <person name="Kono N."/>
            <person name="Nakamura H."/>
            <person name="Ohtoshi R."/>
            <person name="Tomita M."/>
            <person name="Numata K."/>
            <person name="Arakawa K."/>
        </authorList>
    </citation>
    <scope>NUCLEOTIDE SEQUENCE [LARGE SCALE GENOMIC DNA]</scope>
</reference>
<dbReference type="AlphaFoldDB" id="A0A4C1TUV6"/>
<name>A0A4C1TUV6_EUMVA</name>
<dbReference type="OrthoDB" id="425681at2759"/>
<evidence type="ECO:0000313" key="2">
    <source>
        <dbReference type="Proteomes" id="UP000299102"/>
    </source>
</evidence>
<dbReference type="Proteomes" id="UP000299102">
    <property type="component" value="Unassembled WGS sequence"/>
</dbReference>
<gene>
    <name evidence="1" type="ORF">EVAR_102646_1</name>
</gene>
<protein>
    <recommendedName>
        <fullName evidence="3">Reverse transcriptase domain-containing protein</fullName>
    </recommendedName>
</protein>
<proteinExistence type="predicted"/>
<dbReference type="EMBL" id="BGZK01000090">
    <property type="protein sequence ID" value="GBP17787.1"/>
    <property type="molecule type" value="Genomic_DNA"/>
</dbReference>